<evidence type="ECO:0000313" key="2">
    <source>
        <dbReference type="EMBL" id="MQL92240.1"/>
    </source>
</evidence>
<dbReference type="Proteomes" id="UP000652761">
    <property type="component" value="Unassembled WGS sequence"/>
</dbReference>
<proteinExistence type="predicted"/>
<protein>
    <submittedName>
        <fullName evidence="2">Uncharacterized protein</fullName>
    </submittedName>
</protein>
<feature type="region of interest" description="Disordered" evidence="1">
    <location>
        <begin position="437"/>
        <end position="471"/>
    </location>
</feature>
<dbReference type="AlphaFoldDB" id="A0A843VEV3"/>
<reference evidence="2" key="1">
    <citation type="submission" date="2017-07" db="EMBL/GenBank/DDBJ databases">
        <title>Taro Niue Genome Assembly and Annotation.</title>
        <authorList>
            <person name="Atibalentja N."/>
            <person name="Keating K."/>
            <person name="Fields C.J."/>
        </authorList>
    </citation>
    <scope>NUCLEOTIDE SEQUENCE</scope>
    <source>
        <strain evidence="2">Niue_2</strain>
        <tissue evidence="2">Leaf</tissue>
    </source>
</reference>
<feature type="compositionally biased region" description="Basic and acidic residues" evidence="1">
    <location>
        <begin position="515"/>
        <end position="526"/>
    </location>
</feature>
<accession>A0A843VEV3</accession>
<evidence type="ECO:0000313" key="3">
    <source>
        <dbReference type="Proteomes" id="UP000652761"/>
    </source>
</evidence>
<gene>
    <name evidence="2" type="ORF">Taro_024869</name>
</gene>
<dbReference type="EMBL" id="NMUH01001427">
    <property type="protein sequence ID" value="MQL92240.1"/>
    <property type="molecule type" value="Genomic_DNA"/>
</dbReference>
<name>A0A843VEV3_COLES</name>
<comment type="caution">
    <text evidence="2">The sequence shown here is derived from an EMBL/GenBank/DDBJ whole genome shotgun (WGS) entry which is preliminary data.</text>
</comment>
<feature type="region of interest" description="Disordered" evidence="1">
    <location>
        <begin position="313"/>
        <end position="341"/>
    </location>
</feature>
<evidence type="ECO:0000256" key="1">
    <source>
        <dbReference type="SAM" id="MobiDB-lite"/>
    </source>
</evidence>
<feature type="region of interest" description="Disordered" evidence="1">
    <location>
        <begin position="258"/>
        <end position="282"/>
    </location>
</feature>
<feature type="compositionally biased region" description="Polar residues" evidence="1">
    <location>
        <begin position="313"/>
        <end position="329"/>
    </location>
</feature>
<organism evidence="2 3">
    <name type="scientific">Colocasia esculenta</name>
    <name type="common">Wild taro</name>
    <name type="synonym">Arum esculentum</name>
    <dbReference type="NCBI Taxonomy" id="4460"/>
    <lineage>
        <taxon>Eukaryota</taxon>
        <taxon>Viridiplantae</taxon>
        <taxon>Streptophyta</taxon>
        <taxon>Embryophyta</taxon>
        <taxon>Tracheophyta</taxon>
        <taxon>Spermatophyta</taxon>
        <taxon>Magnoliopsida</taxon>
        <taxon>Liliopsida</taxon>
        <taxon>Araceae</taxon>
        <taxon>Aroideae</taxon>
        <taxon>Colocasieae</taxon>
        <taxon>Colocasia</taxon>
    </lineage>
</organism>
<feature type="region of interest" description="Disordered" evidence="1">
    <location>
        <begin position="579"/>
        <end position="602"/>
    </location>
</feature>
<keyword evidence="3" id="KW-1185">Reference proteome</keyword>
<feature type="compositionally biased region" description="Basic and acidic residues" evidence="1">
    <location>
        <begin position="437"/>
        <end position="450"/>
    </location>
</feature>
<sequence>MSSLLPHESFNADLGQQWIEFLSDTLISFGPRREAFLIRRARRLDDVWTTMSSAARELGLCVSTMVPRPPQLLLEEPVEPLLSSLQSNDQDDVLLPSAAETHEELPKDDDINDWDYELDVIVIPILDPNWDPSMENPDDPRFSIPFDDLMEMMRDSLPAINQGVPRATAVAVESITADATPSLYVKATPNQGNPLSVSASIALNEGKNELPTPSHPLLDSSMHHKEMGIPDKPSVTWTFVFSSSFVYISLFSCSTTMTGQSGPSPMPNPGVTNNDEGGSFAPLPPALDLPTAATEAKVPAKPSECLSDVENLGATSPLNASEPDSSENCVISGDHSESTEPLSGETQQLSIVFENEFNFCASECTGLDRSPQALEVLEARLATLRSEAVGTAGQISMVRDQHTSLLSTQREKSARATLLRTLASCLDRSVAEDARPIPIESDRFPSDSHANRPNSGESWQIKKNPIRPDSPMRRTLAKRVYADHVDGIVHHKAFMCLPSEASSVIELRVEGNPNPRHEDHERKTEDQPGVNGSPLRLLIKQTSLNYVLCPGNHDHIQRCRPLERQSGHASLKRDFSYFPKRGKSSYPHARDMGWSPPLERSS</sequence>
<feature type="region of interest" description="Disordered" evidence="1">
    <location>
        <begin position="511"/>
        <end position="532"/>
    </location>
</feature>